<accession>A0A1X9N7Y8</accession>
<dbReference type="InterPro" id="IPR000531">
    <property type="entry name" value="Beta-barrel_TonB"/>
</dbReference>
<comment type="subcellular location">
    <subcellularLocation>
        <location evidence="1 11">Cell outer membrane</location>
        <topology evidence="1 11">Multi-pass membrane protein</topology>
    </subcellularLocation>
</comment>
<evidence type="ECO:0000256" key="10">
    <source>
        <dbReference type="ARBA" id="ARBA00023237"/>
    </source>
</evidence>
<dbReference type="SUPFAM" id="SSF56935">
    <property type="entry name" value="Porins"/>
    <property type="match status" value="1"/>
</dbReference>
<keyword evidence="10 11" id="KW-0998">Cell outer membrane</keyword>
<evidence type="ECO:0000259" key="14">
    <source>
        <dbReference type="Pfam" id="PF07715"/>
    </source>
</evidence>
<evidence type="ECO:0000256" key="8">
    <source>
        <dbReference type="ARBA" id="ARBA00023077"/>
    </source>
</evidence>
<protein>
    <recommendedName>
        <fullName evidence="17">TonB-dependent receptor</fullName>
    </recommendedName>
</protein>
<keyword evidence="7" id="KW-0406">Ion transport</keyword>
<evidence type="ECO:0000256" key="6">
    <source>
        <dbReference type="ARBA" id="ARBA00023004"/>
    </source>
</evidence>
<evidence type="ECO:0000256" key="12">
    <source>
        <dbReference type="RuleBase" id="RU003357"/>
    </source>
</evidence>
<dbReference type="PROSITE" id="PS52016">
    <property type="entry name" value="TONB_DEPENDENT_REC_3"/>
    <property type="match status" value="1"/>
</dbReference>
<keyword evidence="4" id="KW-0410">Iron transport</keyword>
<dbReference type="Pfam" id="PF00593">
    <property type="entry name" value="TonB_dep_Rec_b-barrel"/>
    <property type="match status" value="1"/>
</dbReference>
<gene>
    <name evidence="15" type="ORF">BST96_06525</name>
</gene>
<dbReference type="PANTHER" id="PTHR32552:SF81">
    <property type="entry name" value="TONB-DEPENDENT OUTER MEMBRANE RECEPTOR"/>
    <property type="match status" value="1"/>
</dbReference>
<dbReference type="Pfam" id="PF07715">
    <property type="entry name" value="Plug"/>
    <property type="match status" value="1"/>
</dbReference>
<name>A0A1X9N7Y8_9GAMM</name>
<dbReference type="GO" id="GO:0009279">
    <property type="term" value="C:cell outer membrane"/>
    <property type="evidence" value="ECO:0007669"/>
    <property type="project" value="UniProtKB-SubCell"/>
</dbReference>
<dbReference type="EMBL" id="CP019343">
    <property type="protein sequence ID" value="ARN73796.1"/>
    <property type="molecule type" value="Genomic_DNA"/>
</dbReference>
<evidence type="ECO:0008006" key="17">
    <source>
        <dbReference type="Google" id="ProtNLM"/>
    </source>
</evidence>
<feature type="domain" description="TonB-dependent receptor plug" evidence="14">
    <location>
        <begin position="29"/>
        <end position="141"/>
    </location>
</feature>
<dbReference type="GO" id="GO:0006826">
    <property type="term" value="P:iron ion transport"/>
    <property type="evidence" value="ECO:0007669"/>
    <property type="project" value="UniProtKB-KW"/>
</dbReference>
<proteinExistence type="inferred from homology"/>
<evidence type="ECO:0000256" key="1">
    <source>
        <dbReference type="ARBA" id="ARBA00004571"/>
    </source>
</evidence>
<keyword evidence="2 11" id="KW-0813">Transport</keyword>
<dbReference type="STRING" id="716816.BST96_06525"/>
<evidence type="ECO:0000256" key="3">
    <source>
        <dbReference type="ARBA" id="ARBA00022452"/>
    </source>
</evidence>
<evidence type="ECO:0000313" key="16">
    <source>
        <dbReference type="Proteomes" id="UP000193450"/>
    </source>
</evidence>
<organism evidence="15 16">
    <name type="scientific">Oceanicoccus sagamiensis</name>
    <dbReference type="NCBI Taxonomy" id="716816"/>
    <lineage>
        <taxon>Bacteria</taxon>
        <taxon>Pseudomonadati</taxon>
        <taxon>Pseudomonadota</taxon>
        <taxon>Gammaproteobacteria</taxon>
        <taxon>Cellvibrionales</taxon>
        <taxon>Spongiibacteraceae</taxon>
        <taxon>Oceanicoccus</taxon>
    </lineage>
</organism>
<evidence type="ECO:0000313" key="15">
    <source>
        <dbReference type="EMBL" id="ARN73796.1"/>
    </source>
</evidence>
<dbReference type="InterPro" id="IPR012910">
    <property type="entry name" value="Plug_dom"/>
</dbReference>
<keyword evidence="3 11" id="KW-1134">Transmembrane beta strand</keyword>
<evidence type="ECO:0000256" key="4">
    <source>
        <dbReference type="ARBA" id="ARBA00022496"/>
    </source>
</evidence>
<dbReference type="Gene3D" id="2.40.170.20">
    <property type="entry name" value="TonB-dependent receptor, beta-barrel domain"/>
    <property type="match status" value="1"/>
</dbReference>
<keyword evidence="9 11" id="KW-0472">Membrane</keyword>
<dbReference type="InterPro" id="IPR036942">
    <property type="entry name" value="Beta-barrel_TonB_sf"/>
</dbReference>
<evidence type="ECO:0000256" key="5">
    <source>
        <dbReference type="ARBA" id="ARBA00022692"/>
    </source>
</evidence>
<comment type="similarity">
    <text evidence="11 12">Belongs to the TonB-dependent receptor family.</text>
</comment>
<feature type="domain" description="TonB-dependent receptor-like beta-barrel" evidence="13">
    <location>
        <begin position="304"/>
        <end position="694"/>
    </location>
</feature>
<evidence type="ECO:0000259" key="13">
    <source>
        <dbReference type="Pfam" id="PF00593"/>
    </source>
</evidence>
<evidence type="ECO:0000256" key="11">
    <source>
        <dbReference type="PROSITE-ProRule" id="PRU01360"/>
    </source>
</evidence>
<dbReference type="KEGG" id="osg:BST96_06525"/>
<evidence type="ECO:0000256" key="9">
    <source>
        <dbReference type="ARBA" id="ARBA00023136"/>
    </source>
</evidence>
<dbReference type="InterPro" id="IPR039426">
    <property type="entry name" value="TonB-dep_rcpt-like"/>
</dbReference>
<dbReference type="PANTHER" id="PTHR32552">
    <property type="entry name" value="FERRICHROME IRON RECEPTOR-RELATED"/>
    <property type="match status" value="1"/>
</dbReference>
<evidence type="ECO:0000256" key="7">
    <source>
        <dbReference type="ARBA" id="ARBA00023065"/>
    </source>
</evidence>
<dbReference type="Proteomes" id="UP000193450">
    <property type="component" value="Chromosome"/>
</dbReference>
<reference evidence="15 16" key="1">
    <citation type="submission" date="2016-11" db="EMBL/GenBank/DDBJ databases">
        <title>Trade-off between light-utilization and light-protection in marine flavobacteria.</title>
        <authorList>
            <person name="Kumagai Y."/>
        </authorList>
    </citation>
    <scope>NUCLEOTIDE SEQUENCE [LARGE SCALE GENOMIC DNA]</scope>
    <source>
        <strain evidence="15 16">NBRC 107125</strain>
    </source>
</reference>
<keyword evidence="16" id="KW-1185">Reference proteome</keyword>
<dbReference type="AlphaFoldDB" id="A0A1X9N7Y8"/>
<evidence type="ECO:0000256" key="2">
    <source>
        <dbReference type="ARBA" id="ARBA00022448"/>
    </source>
</evidence>
<keyword evidence="5 11" id="KW-0812">Transmembrane</keyword>
<keyword evidence="6" id="KW-0408">Iron</keyword>
<sequence>MLPLLASAQQEHYVLEEIVITATKRSQSLQDTALSVAAVDSETIDKRGLVGMDDYLRTLPGLNSLDRGAGRNTIIIRGVSTSPQATELPTPTGIYYGETPLTDFGSFGGGNPDIKLVDIDRVEILRGPQGTLYGDGSLGGTVRIIPKAPELNSLHGNVAATYSNTEEKGGDNTMAQGTLNLPLIEDRLALRATAYQYDNSGTYENIAASDPVKSTSLGATLGAVLVDEEDIGSDKYTGGRVSLLWQASDDLSVKASYFTQDIEQDGLPEESLRLKPFQQARFGTSLGSESLEQDINVTNLEVLYELTWGDLFASSSWVDTESLQDRDVGVFFAVPLGGDTPIALEDRQGNDAFIQELRFTSNFDGAFQMLVGAFYQDIDITTTQFAAWAGDPDSDIFGGATLFTSHTEAGLQQQALFGEFSYELSEQLKATFGWRYFDYERDETRITDGVFNGNVRIVSNPENQEDDTTLKLNISYTTDNDQLYYVQVQEGFRLGRPHIAVPSTCDVDNDGLVDSLDTPIPDVIDSDTLISYELGSKFTLMEGRLELRSAAYYISWDDIPVSRNPPCAFLITENAGEAEIKGAEIEGTFLLSSHWIFTFGTAYTDAALAEDTPGLGSSGDTLPGTPGFTVNMGSEYGFNLATYDAYIRADWAYVDEYYNNLKEQGPAAGDYHQLDASFGVTIEQLDLKLFVNNVTGSDELLWIDTQVGDGRVQRQRPRTLGINMRYNF</sequence>
<keyword evidence="8 12" id="KW-0798">TonB box</keyword>